<keyword evidence="12 18" id="KW-1133">Transmembrane helix</keyword>
<evidence type="ECO:0000256" key="8">
    <source>
        <dbReference type="ARBA" id="ARBA00022692"/>
    </source>
</evidence>
<feature type="transmembrane region" description="Helical" evidence="18">
    <location>
        <begin position="272"/>
        <end position="292"/>
    </location>
</feature>
<keyword evidence="6" id="KW-0813">Transport</keyword>
<keyword evidence="8 18" id="KW-0812">Transmembrane</keyword>
<evidence type="ECO:0000256" key="1">
    <source>
        <dbReference type="ARBA" id="ARBA00003257"/>
    </source>
</evidence>
<gene>
    <name evidence="20" type="primary">NADH2</name>
</gene>
<feature type="transmembrane region" description="Helical" evidence="18">
    <location>
        <begin position="199"/>
        <end position="219"/>
    </location>
</feature>
<evidence type="ECO:0000256" key="12">
    <source>
        <dbReference type="ARBA" id="ARBA00022989"/>
    </source>
</evidence>
<dbReference type="InterPro" id="IPR001750">
    <property type="entry name" value="ND/Mrp_TM"/>
</dbReference>
<evidence type="ECO:0000256" key="6">
    <source>
        <dbReference type="ARBA" id="ARBA00022448"/>
    </source>
</evidence>
<dbReference type="EMBL" id="KM923891">
    <property type="protein sequence ID" value="AJT35524.1"/>
    <property type="molecule type" value="Genomic_DNA"/>
</dbReference>
<feature type="transmembrane region" description="Helical" evidence="18">
    <location>
        <begin position="313"/>
        <end position="336"/>
    </location>
</feature>
<evidence type="ECO:0000256" key="2">
    <source>
        <dbReference type="ARBA" id="ARBA00004448"/>
    </source>
</evidence>
<evidence type="ECO:0000256" key="16">
    <source>
        <dbReference type="ARBA" id="ARBA00023136"/>
    </source>
</evidence>
<geneLocation type="mitochondrion" evidence="20"/>
<dbReference type="AlphaFoldDB" id="A0A0R5ZUB4"/>
<evidence type="ECO:0000256" key="9">
    <source>
        <dbReference type="ARBA" id="ARBA00022792"/>
    </source>
</evidence>
<comment type="similarity">
    <text evidence="3 18">Belongs to the complex I subunit 2 family.</text>
</comment>
<keyword evidence="11 18" id="KW-0249">Electron transport</keyword>
<evidence type="ECO:0000256" key="15">
    <source>
        <dbReference type="ARBA" id="ARBA00023128"/>
    </source>
</evidence>
<accession>A0A0R5ZUB4</accession>
<proteinExistence type="inferred from homology"/>
<evidence type="ECO:0000256" key="18">
    <source>
        <dbReference type="RuleBase" id="RU003403"/>
    </source>
</evidence>
<keyword evidence="16 18" id="KW-0472">Membrane</keyword>
<evidence type="ECO:0000256" key="5">
    <source>
        <dbReference type="ARBA" id="ARBA00021008"/>
    </source>
</evidence>
<dbReference type="PANTHER" id="PTHR46552:SF1">
    <property type="entry name" value="NADH-UBIQUINONE OXIDOREDUCTASE CHAIN 2"/>
    <property type="match status" value="1"/>
</dbReference>
<dbReference type="GO" id="GO:0008137">
    <property type="term" value="F:NADH dehydrogenase (ubiquinone) activity"/>
    <property type="evidence" value="ECO:0007669"/>
    <property type="project" value="UniProtKB-EC"/>
</dbReference>
<evidence type="ECO:0000256" key="10">
    <source>
        <dbReference type="ARBA" id="ARBA00022967"/>
    </source>
</evidence>
<feature type="transmembrane region" description="Helical" evidence="18">
    <location>
        <begin position="7"/>
        <end position="27"/>
    </location>
</feature>
<reference evidence="20" key="1">
    <citation type="submission" date="2014-10" db="EMBL/GenBank/DDBJ databases">
        <title>Organization and comparative analysis of the mitochondrial genome of bioluminescent Elateroidea (Coleoptera:Polyphaga).</title>
        <authorList>
            <person name="Amaral D.T."/>
            <person name="Mitani Y."/>
            <person name="Ohmiya Y."/>
            <person name="Viviani V.R."/>
        </authorList>
    </citation>
    <scope>NUCLEOTIDE SEQUENCE</scope>
</reference>
<keyword evidence="14 18" id="KW-0830">Ubiquinone</keyword>
<dbReference type="GO" id="GO:0005743">
    <property type="term" value="C:mitochondrial inner membrane"/>
    <property type="evidence" value="ECO:0007669"/>
    <property type="project" value="UniProtKB-SubCell"/>
</dbReference>
<evidence type="ECO:0000256" key="14">
    <source>
        <dbReference type="ARBA" id="ARBA00023075"/>
    </source>
</evidence>
<feature type="transmembrane region" description="Helical" evidence="18">
    <location>
        <begin position="57"/>
        <end position="76"/>
    </location>
</feature>
<feature type="transmembrane region" description="Helical" evidence="18">
    <location>
        <begin position="96"/>
        <end position="115"/>
    </location>
</feature>
<keyword evidence="13 18" id="KW-0520">NAD</keyword>
<comment type="function">
    <text evidence="18">Core subunit of the mitochondrial membrane respiratory chain NADH dehydrogenase (Complex I) which catalyzes electron transfer from NADH through the respiratory chain, using ubiquinone as an electron acceptor. Essential for the catalytic activity and assembly of complex I.</text>
</comment>
<evidence type="ECO:0000256" key="11">
    <source>
        <dbReference type="ARBA" id="ARBA00022982"/>
    </source>
</evidence>
<dbReference type="EC" id="7.1.1.2" evidence="4 18"/>
<keyword evidence="15 18" id="KW-0496">Mitochondrion</keyword>
<evidence type="ECO:0000256" key="17">
    <source>
        <dbReference type="ARBA" id="ARBA00049551"/>
    </source>
</evidence>
<evidence type="ECO:0000313" key="20">
    <source>
        <dbReference type="EMBL" id="AJT35524.1"/>
    </source>
</evidence>
<comment type="subcellular location">
    <subcellularLocation>
        <location evidence="2 18">Mitochondrion inner membrane</location>
        <topology evidence="2 18">Multi-pass membrane protein</topology>
    </subcellularLocation>
</comment>
<keyword evidence="7 18" id="KW-0679">Respiratory chain</keyword>
<organism evidence="20">
    <name type="scientific">Phrixothrix hirtus</name>
    <name type="common">Brazilian railroad worm</name>
    <dbReference type="NCBI Taxonomy" id="94779"/>
    <lineage>
        <taxon>Eukaryota</taxon>
        <taxon>Metazoa</taxon>
        <taxon>Ecdysozoa</taxon>
        <taxon>Arthropoda</taxon>
        <taxon>Hexapoda</taxon>
        <taxon>Insecta</taxon>
        <taxon>Pterygota</taxon>
        <taxon>Neoptera</taxon>
        <taxon>Endopterygota</taxon>
        <taxon>Coleoptera</taxon>
        <taxon>Polyphaga</taxon>
        <taxon>Elateriformia</taxon>
        <taxon>Elateroidea</taxon>
        <taxon>Phengodidae</taxon>
        <taxon>Mastinocerinae</taxon>
        <taxon>Phrixothrix</taxon>
    </lineage>
</organism>
<feature type="transmembrane region" description="Helical" evidence="18">
    <location>
        <begin position="240"/>
        <end position="260"/>
    </location>
</feature>
<dbReference type="InterPro" id="IPR003917">
    <property type="entry name" value="NADH_UbQ_OxRdtase_chain2"/>
</dbReference>
<feature type="domain" description="NADH:quinone oxidoreductase/Mrp antiporter transmembrane" evidence="19">
    <location>
        <begin position="23"/>
        <end position="284"/>
    </location>
</feature>
<evidence type="ECO:0000259" key="19">
    <source>
        <dbReference type="Pfam" id="PF00361"/>
    </source>
</evidence>
<dbReference type="Pfam" id="PF00361">
    <property type="entry name" value="Proton_antipo_M"/>
    <property type="match status" value="1"/>
</dbReference>
<dbReference type="PRINTS" id="PR01436">
    <property type="entry name" value="NADHDHGNASE2"/>
</dbReference>
<evidence type="ECO:0000256" key="3">
    <source>
        <dbReference type="ARBA" id="ARBA00007012"/>
    </source>
</evidence>
<dbReference type="GO" id="GO:0006120">
    <property type="term" value="P:mitochondrial electron transport, NADH to ubiquinone"/>
    <property type="evidence" value="ECO:0007669"/>
    <property type="project" value="InterPro"/>
</dbReference>
<evidence type="ECO:0000256" key="4">
    <source>
        <dbReference type="ARBA" id="ARBA00012944"/>
    </source>
</evidence>
<sequence length="339" mass="39393">MKKAYKLMFLVLLMISTLITISSYTWLSMWIGLEINILSMISLMNSSLLMNSPESMIKYYLIQTISSSLIMMCIIIESLQKNFFMNMKLESKIMILMNLGLLTKMGTAPFHFWLPEVVEGINWMNTFLILTWQKIAPSIIIMMNAEFNLILLTMILISMVMSGVSSLNQNSMRKILAYSSINHMGWMLSSMFIFQNIWLIYFCIYMILMTCFISILNYFKIFFINQLNNINSNVYTKMLILINLLSMGGILPFIGFFPKWLIIQALIENKMIILSLMTTILALIMIYIYIRISLSVMTMSSKKTKWLMIKKNYNSMLISIVNLIIMVSLILSTISFNMM</sequence>
<name>A0A0R5ZUB4_PHRHR</name>
<comment type="function">
    <text evidence="1">Core subunit of the mitochondrial membrane respiratory chain NADH dehydrogenase (Complex I) that is believed to belong to the minimal assembly required for catalysis. Complex I functions in the transfer of electrons from NADH to the respiratory chain. The immediate electron acceptor for the enzyme is believed to be ubiquinone.</text>
</comment>
<keyword evidence="10 18" id="KW-1278">Translocase</keyword>
<protein>
    <recommendedName>
        <fullName evidence="5 18">NADH-ubiquinone oxidoreductase chain 2</fullName>
        <ecNumber evidence="4 18">7.1.1.2</ecNumber>
    </recommendedName>
</protein>
<dbReference type="InterPro" id="IPR050175">
    <property type="entry name" value="Complex_I_Subunit_2"/>
</dbReference>
<evidence type="ECO:0000256" key="7">
    <source>
        <dbReference type="ARBA" id="ARBA00022660"/>
    </source>
</evidence>
<dbReference type="PANTHER" id="PTHR46552">
    <property type="entry name" value="NADH-UBIQUINONE OXIDOREDUCTASE CHAIN 2"/>
    <property type="match status" value="1"/>
</dbReference>
<comment type="catalytic activity">
    <reaction evidence="17 18">
        <text>a ubiquinone + NADH + 5 H(+)(in) = a ubiquinol + NAD(+) + 4 H(+)(out)</text>
        <dbReference type="Rhea" id="RHEA:29091"/>
        <dbReference type="Rhea" id="RHEA-COMP:9565"/>
        <dbReference type="Rhea" id="RHEA-COMP:9566"/>
        <dbReference type="ChEBI" id="CHEBI:15378"/>
        <dbReference type="ChEBI" id="CHEBI:16389"/>
        <dbReference type="ChEBI" id="CHEBI:17976"/>
        <dbReference type="ChEBI" id="CHEBI:57540"/>
        <dbReference type="ChEBI" id="CHEBI:57945"/>
        <dbReference type="EC" id="7.1.1.2"/>
    </reaction>
</comment>
<feature type="transmembrane region" description="Helical" evidence="18">
    <location>
        <begin position="135"/>
        <end position="163"/>
    </location>
</feature>
<keyword evidence="9 18" id="KW-0999">Mitochondrion inner membrane</keyword>
<evidence type="ECO:0000256" key="13">
    <source>
        <dbReference type="ARBA" id="ARBA00023027"/>
    </source>
</evidence>